<reference evidence="2 3" key="1">
    <citation type="journal article" date="2016" name="Nat. Commun.">
        <title>Thousands of microbial genomes shed light on interconnected biogeochemical processes in an aquifer system.</title>
        <authorList>
            <person name="Anantharaman K."/>
            <person name="Brown C.T."/>
            <person name="Hug L.A."/>
            <person name="Sharon I."/>
            <person name="Castelle C.J."/>
            <person name="Probst A.J."/>
            <person name="Thomas B.C."/>
            <person name="Singh A."/>
            <person name="Wilkins M.J."/>
            <person name="Karaoz U."/>
            <person name="Brodie E.L."/>
            <person name="Williams K.H."/>
            <person name="Hubbard S.S."/>
            <person name="Banfield J.F."/>
        </authorList>
    </citation>
    <scope>NUCLEOTIDE SEQUENCE [LARGE SCALE GENOMIC DNA]</scope>
</reference>
<keyword evidence="1" id="KW-0472">Membrane</keyword>
<feature type="transmembrane region" description="Helical" evidence="1">
    <location>
        <begin position="123"/>
        <end position="148"/>
    </location>
</feature>
<evidence type="ECO:0000313" key="3">
    <source>
        <dbReference type="Proteomes" id="UP000176568"/>
    </source>
</evidence>
<name>A0A1F4Y513_9BACT</name>
<sequence length="165" mass="19627">MWDKRIFLLLLMYFQDGQKRHLSKKEYAKIITHGIDSGDFIRFSCMNWGLFSALLFFLRIKKTPKEEAAIEDGKMKYEYYDFVEKFHSLAQECIDEKLIKEDTNTKKILLRYKGREFIKFTPFYRSLILVNGSVWVTVGGFMALMYGFHKPVINFLTSEFSRILN</sequence>
<organism evidence="2 3">
    <name type="scientific">Candidatus Adlerbacteria bacterium RIFOXYC1_FULL_48_26</name>
    <dbReference type="NCBI Taxonomy" id="1797247"/>
    <lineage>
        <taxon>Bacteria</taxon>
        <taxon>Candidatus Adleribacteriota</taxon>
    </lineage>
</organism>
<dbReference type="Proteomes" id="UP000176568">
    <property type="component" value="Unassembled WGS sequence"/>
</dbReference>
<accession>A0A1F4Y513</accession>
<evidence type="ECO:0000256" key="1">
    <source>
        <dbReference type="SAM" id="Phobius"/>
    </source>
</evidence>
<gene>
    <name evidence="2" type="ORF">A2419_02450</name>
</gene>
<dbReference type="AlphaFoldDB" id="A0A1F4Y513"/>
<evidence type="ECO:0000313" key="2">
    <source>
        <dbReference type="EMBL" id="OGC88866.1"/>
    </source>
</evidence>
<keyword evidence="1" id="KW-0812">Transmembrane</keyword>
<comment type="caution">
    <text evidence="2">The sequence shown here is derived from an EMBL/GenBank/DDBJ whole genome shotgun (WGS) entry which is preliminary data.</text>
</comment>
<dbReference type="EMBL" id="MEXB01000002">
    <property type="protein sequence ID" value="OGC88866.1"/>
    <property type="molecule type" value="Genomic_DNA"/>
</dbReference>
<keyword evidence="1" id="KW-1133">Transmembrane helix</keyword>
<proteinExistence type="predicted"/>
<protein>
    <submittedName>
        <fullName evidence="2">Uncharacterized protein</fullName>
    </submittedName>
</protein>